<feature type="binding site" evidence="11">
    <location>
        <position position="388"/>
    </location>
    <ligand>
        <name>substrate</name>
    </ligand>
</feature>
<feature type="binding site" evidence="11">
    <location>
        <begin position="242"/>
        <end position="246"/>
    </location>
    <ligand>
        <name>substrate</name>
    </ligand>
</feature>
<dbReference type="InterPro" id="IPR028357">
    <property type="entry name" value="UDPglc_DH_bac"/>
</dbReference>
<dbReference type="SUPFAM" id="SSF51735">
    <property type="entry name" value="NAD(P)-binding Rossmann-fold domains"/>
    <property type="match status" value="1"/>
</dbReference>
<protein>
    <recommendedName>
        <fullName evidence="5 9">UDP-glucose 6-dehydrogenase</fullName>
        <ecNumber evidence="4 9">1.1.1.22</ecNumber>
    </recommendedName>
</protein>
<dbReference type="FunFam" id="3.40.50.720:FF:000297">
    <property type="entry name" value="UDP-glucose 6-dehydrogenase"/>
    <property type="match status" value="1"/>
</dbReference>
<evidence type="ECO:0000256" key="12">
    <source>
        <dbReference type="PIRSR" id="PIRSR500134-3"/>
    </source>
</evidence>
<dbReference type="InterPro" id="IPR036291">
    <property type="entry name" value="NAD(P)-bd_dom_sf"/>
</dbReference>
<dbReference type="InterPro" id="IPR014026">
    <property type="entry name" value="UDP-Glc/GDP-Man_DH_dimer"/>
</dbReference>
<dbReference type="PANTHER" id="PTHR43750:SF2">
    <property type="entry name" value="UDP-GLUCOSE 6-DEHYDROGENASE"/>
    <property type="match status" value="1"/>
</dbReference>
<dbReference type="Pfam" id="PF03720">
    <property type="entry name" value="UDPG_MGDP_dh_C"/>
    <property type="match status" value="1"/>
</dbReference>
<evidence type="ECO:0000256" key="2">
    <source>
        <dbReference type="ARBA" id="ARBA00004756"/>
    </source>
</evidence>
<dbReference type="GO" id="GO:0003979">
    <property type="term" value="F:UDP-glucose 6-dehydrogenase activity"/>
    <property type="evidence" value="ECO:0007669"/>
    <property type="project" value="UniProtKB-EC"/>
</dbReference>
<feature type="binding site" evidence="11">
    <location>
        <position position="197"/>
    </location>
    <ligand>
        <name>substrate</name>
    </ligand>
</feature>
<feature type="binding site" evidence="12">
    <location>
        <position position="145"/>
    </location>
    <ligand>
        <name>NAD(+)</name>
        <dbReference type="ChEBI" id="CHEBI:57540"/>
    </ligand>
</feature>
<evidence type="ECO:0000256" key="7">
    <source>
        <dbReference type="ARBA" id="ARBA00023027"/>
    </source>
</evidence>
<feature type="binding site" evidence="12">
    <location>
        <position position="118"/>
    </location>
    <ligand>
        <name>NAD(+)</name>
        <dbReference type="ChEBI" id="CHEBI:57540"/>
    </ligand>
</feature>
<dbReference type="Gene3D" id="3.40.50.720">
    <property type="entry name" value="NAD(P)-binding Rossmann-like Domain"/>
    <property type="match status" value="2"/>
</dbReference>
<evidence type="ECO:0000256" key="9">
    <source>
        <dbReference type="PIRNR" id="PIRNR000124"/>
    </source>
</evidence>
<feature type="binding site" evidence="12">
    <location>
        <position position="83"/>
    </location>
    <ligand>
        <name>NAD(+)</name>
        <dbReference type="ChEBI" id="CHEBI:57540"/>
    </ligand>
</feature>
<evidence type="ECO:0000313" key="14">
    <source>
        <dbReference type="EMBL" id="KJM41110.1"/>
    </source>
</evidence>
<feature type="binding site" evidence="12">
    <location>
        <position position="34"/>
    </location>
    <ligand>
        <name>NAD(+)</name>
        <dbReference type="ChEBI" id="CHEBI:57540"/>
    </ligand>
</feature>
<dbReference type="SUPFAM" id="SSF48179">
    <property type="entry name" value="6-phosphogluconate dehydrogenase C-terminal domain-like"/>
    <property type="match status" value="1"/>
</dbReference>
<keyword evidence="7 9" id="KW-0520">NAD</keyword>
<dbReference type="InterPro" id="IPR013328">
    <property type="entry name" value="6PGD_dom2"/>
</dbReference>
<comment type="pathway">
    <text evidence="1">Nucleotide-sugar biosynthesis; UDP-alpha-D-glucuronate biosynthesis; UDP-alpha-D-glucuronate from UDP-alpha-D-glucose: step 1/1.</text>
</comment>
<dbReference type="GO" id="GO:0051287">
    <property type="term" value="F:NAD binding"/>
    <property type="evidence" value="ECO:0007669"/>
    <property type="project" value="InterPro"/>
</dbReference>
<dbReference type="InterPro" id="IPR014027">
    <property type="entry name" value="UDP-Glc/GDP-Man_DH_C"/>
</dbReference>
<keyword evidence="6 9" id="KW-0560">Oxidoreductase</keyword>
<proteinExistence type="inferred from homology"/>
<dbReference type="Pfam" id="PF00984">
    <property type="entry name" value="UDPG_MGDP_dh"/>
    <property type="match status" value="1"/>
</dbReference>
<evidence type="ECO:0000256" key="8">
    <source>
        <dbReference type="ARBA" id="ARBA00047473"/>
    </source>
</evidence>
<evidence type="ECO:0000256" key="4">
    <source>
        <dbReference type="ARBA" id="ARBA00012954"/>
    </source>
</evidence>
<feature type="binding site" evidence="12">
    <location>
        <position position="314"/>
    </location>
    <ligand>
        <name>NAD(+)</name>
        <dbReference type="ChEBI" id="CHEBI:57540"/>
    </ligand>
</feature>
<comment type="caution">
    <text evidence="14">The sequence shown here is derived from an EMBL/GenBank/DDBJ whole genome shotgun (WGS) entry which is preliminary data.</text>
</comment>
<dbReference type="InterPro" id="IPR017476">
    <property type="entry name" value="UDP-Glc/GDP-Man"/>
</dbReference>
<organism evidence="14 15">
    <name type="scientific">Enterobacter cloacae subsp. cloacae</name>
    <dbReference type="NCBI Taxonomy" id="336306"/>
    <lineage>
        <taxon>Bacteria</taxon>
        <taxon>Pseudomonadati</taxon>
        <taxon>Pseudomonadota</taxon>
        <taxon>Gammaproteobacteria</taxon>
        <taxon>Enterobacterales</taxon>
        <taxon>Enterobacteriaceae</taxon>
        <taxon>Enterobacter</taxon>
        <taxon>Enterobacter cloacae complex</taxon>
    </lineage>
</organism>
<feature type="domain" description="UDP-glucose/GDP-mannose dehydrogenase C-terminal" evidence="13">
    <location>
        <begin position="300"/>
        <end position="387"/>
    </location>
</feature>
<name>A0AAE2EGI1_ENTCL</name>
<evidence type="ECO:0000256" key="5">
    <source>
        <dbReference type="ARBA" id="ARBA00015132"/>
    </source>
</evidence>
<comment type="catalytic activity">
    <reaction evidence="8 9">
        <text>UDP-alpha-D-glucose + 2 NAD(+) + H2O = UDP-alpha-D-glucuronate + 2 NADH + 3 H(+)</text>
        <dbReference type="Rhea" id="RHEA:23596"/>
        <dbReference type="ChEBI" id="CHEBI:15377"/>
        <dbReference type="ChEBI" id="CHEBI:15378"/>
        <dbReference type="ChEBI" id="CHEBI:57540"/>
        <dbReference type="ChEBI" id="CHEBI:57945"/>
        <dbReference type="ChEBI" id="CHEBI:58052"/>
        <dbReference type="ChEBI" id="CHEBI:58885"/>
        <dbReference type="EC" id="1.1.1.22"/>
    </reaction>
</comment>
<evidence type="ECO:0000313" key="15">
    <source>
        <dbReference type="Proteomes" id="UP000033344"/>
    </source>
</evidence>
<dbReference type="NCBIfam" id="TIGR03026">
    <property type="entry name" value="NDP-sugDHase"/>
    <property type="match status" value="1"/>
</dbReference>
<dbReference type="PANTHER" id="PTHR43750">
    <property type="entry name" value="UDP-GLUCOSE 6-DEHYDROGENASE TUAD"/>
    <property type="match status" value="1"/>
</dbReference>
<feature type="binding site" evidence="11">
    <location>
        <position position="307"/>
    </location>
    <ligand>
        <name>substrate</name>
    </ligand>
</feature>
<evidence type="ECO:0000256" key="6">
    <source>
        <dbReference type="ARBA" id="ARBA00023002"/>
    </source>
</evidence>
<dbReference type="SUPFAM" id="SSF52413">
    <property type="entry name" value="UDP-glucose/GDP-mannose dehydrogenase C-terminal domain"/>
    <property type="match status" value="1"/>
</dbReference>
<evidence type="ECO:0000256" key="1">
    <source>
        <dbReference type="ARBA" id="ARBA00004701"/>
    </source>
</evidence>
<evidence type="ECO:0000259" key="13">
    <source>
        <dbReference type="SMART" id="SM00984"/>
    </source>
</evidence>
<feature type="binding site" evidence="11">
    <location>
        <position position="306"/>
    </location>
    <ligand>
        <name>substrate</name>
    </ligand>
</feature>
<dbReference type="InterPro" id="IPR036220">
    <property type="entry name" value="UDP-Glc/GDP-Man_DH_C_sf"/>
</dbReference>
<dbReference type="FunFam" id="3.40.50.720:FF:000400">
    <property type="entry name" value="UDP-glucose 6-dehydrogenase"/>
    <property type="match status" value="1"/>
</dbReference>
<sequence>MKITISGTGYVGLSNGILIAQNHEVVALDIVQAKVDMLNQKKSPIVDKEIQEYLANKALNFRATTDKEDAYRNADFVIIATPTDYDPKTNYFNTSTVEAVIKDVIAINPNAVMIIKSTIPVGFTKSIKEELGIDNIFFSPEFLREGRALYDNLHPSRIVIGERSERAERFAALLQEGAIKKDIPVLFTDSTEAEAIKLFANTYLAMRVAYFNELDSYAESLGLNTRQIIEGVCLDPRIGNHYNNPSFGYGGYCLPKDTKQLLANYQAVPNNLISAIVDANRTRKDFISDSILARQPKVVGVYRLIMKSGSDNFRASSIQGIMKRIKAKGVKVIIYEPAMQEDEFFHSRVIRDLDAFKQEADVIISNRMAAELADVADKVYTRDLFGSD</sequence>
<evidence type="ECO:0000256" key="3">
    <source>
        <dbReference type="ARBA" id="ARBA00006601"/>
    </source>
</evidence>
<feature type="binding site" evidence="11">
    <location>
        <begin position="142"/>
        <end position="145"/>
    </location>
    <ligand>
        <name>substrate</name>
    </ligand>
</feature>
<comment type="pathway">
    <text evidence="2">Bacterial outer membrane biogenesis; lipopolysaccharide biosynthesis.</text>
</comment>
<dbReference type="FunFam" id="1.10.1040.10:FF:000026">
    <property type="entry name" value="UDP-glucose 6-dehydrogenase"/>
    <property type="match status" value="1"/>
</dbReference>
<dbReference type="AlphaFoldDB" id="A0AAE2EGI1"/>
<dbReference type="Pfam" id="PF03721">
    <property type="entry name" value="UDPG_MGDP_dh_N"/>
    <property type="match status" value="1"/>
</dbReference>
<feature type="active site" description="Nucleophile" evidence="10">
    <location>
        <position position="253"/>
    </location>
</feature>
<feature type="binding site" evidence="12">
    <location>
        <position position="256"/>
    </location>
    <ligand>
        <name>NAD(+)</name>
        <dbReference type="ChEBI" id="CHEBI:57540"/>
    </ligand>
</feature>
<dbReference type="NCBIfam" id="NF011631">
    <property type="entry name" value="PRK15057.1"/>
    <property type="match status" value="1"/>
</dbReference>
<reference evidence="14 15" key="1">
    <citation type="submission" date="2015-03" db="EMBL/GenBank/DDBJ databases">
        <authorList>
            <person name="McCorrison J."/>
            <person name="Sanka R."/>
            <person name="Adams M."/>
            <person name="Brinkac L."/>
            <person name="Nierman W."/>
            <person name="Sutton G."/>
            <person name="Nelson K."/>
            <person name="Kiedrowski L."/>
            <person name="Guerrero D."/>
            <person name="Bonomo R."/>
        </authorList>
    </citation>
    <scope>NUCLEOTIDE SEQUENCE [LARGE SCALE GENOMIC DNA]</scope>
    <source>
        <strain evidence="14 15">42324</strain>
    </source>
</reference>
<evidence type="ECO:0000256" key="11">
    <source>
        <dbReference type="PIRSR" id="PIRSR500134-2"/>
    </source>
</evidence>
<comment type="similarity">
    <text evidence="3 9">Belongs to the UDP-glucose/GDP-mannose dehydrogenase family.</text>
</comment>
<dbReference type="RefSeq" id="WP_045292658.1">
    <property type="nucleotide sequence ID" value="NZ_JBKIWX010000001.1"/>
</dbReference>
<dbReference type="PIRSF" id="PIRSF000124">
    <property type="entry name" value="UDPglc_GDPman_dh"/>
    <property type="match status" value="1"/>
</dbReference>
<feature type="binding site" evidence="12">
    <location>
        <position position="29"/>
    </location>
    <ligand>
        <name>NAD(+)</name>
        <dbReference type="ChEBI" id="CHEBI:57540"/>
    </ligand>
</feature>
<dbReference type="InterPro" id="IPR001732">
    <property type="entry name" value="UDP-Glc/GDP-Man_DH_N"/>
</dbReference>
<dbReference type="Gene3D" id="1.10.1040.10">
    <property type="entry name" value="N-(1-d-carboxylethyl)-l-norvaline Dehydrogenase, domain 2"/>
    <property type="match status" value="1"/>
</dbReference>
<feature type="binding site" evidence="11">
    <location>
        <position position="250"/>
    </location>
    <ligand>
        <name>substrate</name>
    </ligand>
</feature>
<dbReference type="PIRSF" id="PIRSF500134">
    <property type="entry name" value="UDPglc_DH_bac"/>
    <property type="match status" value="1"/>
</dbReference>
<dbReference type="GO" id="GO:0000271">
    <property type="term" value="P:polysaccharide biosynthetic process"/>
    <property type="evidence" value="ECO:0007669"/>
    <property type="project" value="InterPro"/>
</dbReference>
<gene>
    <name evidence="14" type="ORF">SS44_02955</name>
</gene>
<dbReference type="InterPro" id="IPR008927">
    <property type="entry name" value="6-PGluconate_DH-like_C_sf"/>
</dbReference>
<dbReference type="EMBL" id="JZYG01000003">
    <property type="protein sequence ID" value="KJM41110.1"/>
    <property type="molecule type" value="Genomic_DNA"/>
</dbReference>
<dbReference type="SMART" id="SM00984">
    <property type="entry name" value="UDPG_MGDP_dh_C"/>
    <property type="match status" value="1"/>
</dbReference>
<accession>A0AAE2EGI1</accession>
<evidence type="ECO:0000256" key="10">
    <source>
        <dbReference type="PIRSR" id="PIRSR500134-1"/>
    </source>
</evidence>
<dbReference type="EC" id="1.1.1.22" evidence="4 9"/>
<dbReference type="Proteomes" id="UP000033344">
    <property type="component" value="Unassembled WGS sequence"/>
</dbReference>